<keyword evidence="3" id="KW-0964">Secreted</keyword>
<evidence type="ECO:0000313" key="6">
    <source>
        <dbReference type="EMBL" id="RIH63287.1"/>
    </source>
</evidence>
<dbReference type="PANTHER" id="PTHR10963">
    <property type="entry name" value="GLYCOSYL HYDROLASE-RELATED"/>
    <property type="match status" value="1"/>
</dbReference>
<comment type="subcellular location">
    <subcellularLocation>
        <location evidence="1">Secreted</location>
    </subcellularLocation>
</comment>
<dbReference type="NCBIfam" id="TIGR04183">
    <property type="entry name" value="Por_Secre_tail"/>
    <property type="match status" value="1"/>
</dbReference>
<feature type="domain" description="GH16" evidence="5">
    <location>
        <begin position="19"/>
        <end position="264"/>
    </location>
</feature>
<dbReference type="AlphaFoldDB" id="A0A399CV04"/>
<gene>
    <name evidence="6" type="ORF">D1164_20765</name>
</gene>
<evidence type="ECO:0000256" key="2">
    <source>
        <dbReference type="ARBA" id="ARBA00006865"/>
    </source>
</evidence>
<organism evidence="6 7">
    <name type="scientific">Mariniphaga sediminis</name>
    <dbReference type="NCBI Taxonomy" id="1628158"/>
    <lineage>
        <taxon>Bacteria</taxon>
        <taxon>Pseudomonadati</taxon>
        <taxon>Bacteroidota</taxon>
        <taxon>Bacteroidia</taxon>
        <taxon>Marinilabiliales</taxon>
        <taxon>Prolixibacteraceae</taxon>
        <taxon>Mariniphaga</taxon>
    </lineage>
</organism>
<name>A0A399CV04_9BACT</name>
<dbReference type="InterPro" id="IPR013320">
    <property type="entry name" value="ConA-like_dom_sf"/>
</dbReference>
<evidence type="ECO:0000259" key="5">
    <source>
        <dbReference type="PROSITE" id="PS51762"/>
    </source>
</evidence>
<comment type="caution">
    <text evidence="6">The sequence shown here is derived from an EMBL/GenBank/DDBJ whole genome shotgun (WGS) entry which is preliminary data.</text>
</comment>
<dbReference type="CDD" id="cd00413">
    <property type="entry name" value="Glyco_hydrolase_16"/>
    <property type="match status" value="1"/>
</dbReference>
<evidence type="ECO:0000256" key="3">
    <source>
        <dbReference type="ARBA" id="ARBA00022525"/>
    </source>
</evidence>
<dbReference type="GO" id="GO:0005975">
    <property type="term" value="P:carbohydrate metabolic process"/>
    <property type="evidence" value="ECO:0007669"/>
    <property type="project" value="InterPro"/>
</dbReference>
<dbReference type="InterPro" id="IPR050546">
    <property type="entry name" value="Glycosyl_Hydrlase_16"/>
</dbReference>
<accession>A0A399CV04</accession>
<sequence length="532" mass="59540">MDMLGFRFIITMLFISTFFYVRAQPPEGSNPVLKWQDEFSGSTLDTQKWTDRGENYRAIRNHDGTPVHWRYEKDNAYVEDGKLVLTNTKITASADTVLAAAVSSANLFESTYGYYEARIKIAPTEDGCHTAFWLQSKTMGSIGNGGSDGAEIDILESAFTTDHYQNAIHWDGYGEYHRTWGKKVEANIHDGEFHNYGLEWGPGYYKYYFDGQLKSTYIGEGVSSSPEYIILSTGASWGEGNAHTGTFPNYAYIDWVKVYNISYSDMNNISEQRVYTTDDTYTYGSDSGTNKTHGNESKIIVKQGATVPYVRLGFLKFDISTLTSDVKSVKLQVTAKSVNEAGQTIDYNVSYISNDNWTEQSLTWDNKPDTDGFVAGATIENEKIEWDITSQYLNNLSDGKLSFQISSSVEGPAQVELYSKEAGSELDAPQLIIEKITTSVTNQIDKDNAPIKIYPNPAKKIIMVQYKSGASENVTIALYDVSGRLVLNNSTFVDQGNNNIQLQVGDRIMNGFYYLTLAGKDQAYTKKIIIQK</sequence>
<dbReference type="Gene3D" id="2.60.120.200">
    <property type="match status" value="1"/>
</dbReference>
<dbReference type="Pfam" id="PF24517">
    <property type="entry name" value="CBM96"/>
    <property type="match status" value="1"/>
</dbReference>
<dbReference type="InterPro" id="IPR026444">
    <property type="entry name" value="Secre_tail"/>
</dbReference>
<protein>
    <submittedName>
        <fullName evidence="6">T9SS C-terminal target domain-containing protein</fullName>
    </submittedName>
</protein>
<dbReference type="PANTHER" id="PTHR10963:SF55">
    <property type="entry name" value="GLYCOSIDE HYDROLASE FAMILY 16 PROTEIN"/>
    <property type="match status" value="1"/>
</dbReference>
<dbReference type="InterPro" id="IPR055372">
    <property type="entry name" value="CBM96"/>
</dbReference>
<dbReference type="OrthoDB" id="1421570at2"/>
<dbReference type="InterPro" id="IPR000757">
    <property type="entry name" value="Beta-glucanase-like"/>
</dbReference>
<dbReference type="PROSITE" id="PS51762">
    <property type="entry name" value="GH16_2"/>
    <property type="match status" value="1"/>
</dbReference>
<proteinExistence type="inferred from homology"/>
<evidence type="ECO:0000256" key="4">
    <source>
        <dbReference type="ARBA" id="ARBA00022729"/>
    </source>
</evidence>
<dbReference type="Proteomes" id="UP000266441">
    <property type="component" value="Unassembled WGS sequence"/>
</dbReference>
<keyword evidence="7" id="KW-1185">Reference proteome</keyword>
<dbReference type="Pfam" id="PF18962">
    <property type="entry name" value="Por_Secre_tail"/>
    <property type="match status" value="1"/>
</dbReference>
<keyword evidence="4" id="KW-0732">Signal</keyword>
<dbReference type="GO" id="GO:0004553">
    <property type="term" value="F:hydrolase activity, hydrolyzing O-glycosyl compounds"/>
    <property type="evidence" value="ECO:0007669"/>
    <property type="project" value="InterPro"/>
</dbReference>
<comment type="similarity">
    <text evidence="2">Belongs to the glycosyl hydrolase 16 family.</text>
</comment>
<evidence type="ECO:0000313" key="7">
    <source>
        <dbReference type="Proteomes" id="UP000266441"/>
    </source>
</evidence>
<evidence type="ECO:0000256" key="1">
    <source>
        <dbReference type="ARBA" id="ARBA00004613"/>
    </source>
</evidence>
<dbReference type="SUPFAM" id="SSF49899">
    <property type="entry name" value="Concanavalin A-like lectins/glucanases"/>
    <property type="match status" value="1"/>
</dbReference>
<dbReference type="EMBL" id="QWET01000023">
    <property type="protein sequence ID" value="RIH63287.1"/>
    <property type="molecule type" value="Genomic_DNA"/>
</dbReference>
<dbReference type="Pfam" id="PF00722">
    <property type="entry name" value="Glyco_hydro_16"/>
    <property type="match status" value="1"/>
</dbReference>
<dbReference type="GO" id="GO:0005576">
    <property type="term" value="C:extracellular region"/>
    <property type="evidence" value="ECO:0007669"/>
    <property type="project" value="UniProtKB-SubCell"/>
</dbReference>
<dbReference type="NCBIfam" id="NF033679">
    <property type="entry name" value="DNRLRE_dom"/>
    <property type="match status" value="1"/>
</dbReference>
<reference evidence="6 7" key="1">
    <citation type="journal article" date="2015" name="Int. J. Syst. Evol. Microbiol.">
        <title>Mariniphaga sediminis sp. nov., isolated from coastal sediment.</title>
        <authorList>
            <person name="Wang F.Q."/>
            <person name="Shen Q.Y."/>
            <person name="Chen G.J."/>
            <person name="Du Z.J."/>
        </authorList>
    </citation>
    <scope>NUCLEOTIDE SEQUENCE [LARGE SCALE GENOMIC DNA]</scope>
    <source>
        <strain evidence="6 7">SY21</strain>
    </source>
</reference>